<dbReference type="EMBL" id="CP045503">
    <property type="protein sequence ID" value="QXP44823.1"/>
    <property type="molecule type" value="Genomic_DNA"/>
</dbReference>
<name>A0ABX8S553_9GAMM</name>
<proteinExistence type="predicted"/>
<evidence type="ECO:0000313" key="1">
    <source>
        <dbReference type="EMBL" id="QXP44823.1"/>
    </source>
</evidence>
<dbReference type="Pfam" id="PF22098">
    <property type="entry name" value="DUF6942"/>
    <property type="match status" value="1"/>
</dbReference>
<dbReference type="Proteomes" id="UP000316416">
    <property type="component" value="Chromosome"/>
</dbReference>
<evidence type="ECO:0000313" key="2">
    <source>
        <dbReference type="Proteomes" id="UP000316416"/>
    </source>
</evidence>
<reference evidence="1" key="1">
    <citation type="submission" date="2021-07" db="EMBL/GenBank/DDBJ databases">
        <title>Shewanella sp. YLB-07 whole genome sequence.</title>
        <authorList>
            <person name="Yu L."/>
        </authorList>
    </citation>
    <scope>NUCLEOTIDE SEQUENCE</scope>
    <source>
        <strain evidence="1">YLB-08</strain>
    </source>
</reference>
<accession>A0ABX8S553</accession>
<dbReference type="RefSeq" id="WP_142874080.1">
    <property type="nucleotide sequence ID" value="NZ_CP045503.2"/>
</dbReference>
<protein>
    <submittedName>
        <fullName evidence="1">Uncharacterized protein</fullName>
    </submittedName>
</protein>
<gene>
    <name evidence="1" type="ORF">FM038_25565</name>
</gene>
<organism evidence="1 2">
    <name type="scientific">Shewanella eurypsychrophilus</name>
    <dbReference type="NCBI Taxonomy" id="2593656"/>
    <lineage>
        <taxon>Bacteria</taxon>
        <taxon>Pseudomonadati</taxon>
        <taxon>Pseudomonadota</taxon>
        <taxon>Gammaproteobacteria</taxon>
        <taxon>Alteromonadales</taxon>
        <taxon>Shewanellaceae</taxon>
        <taxon>Shewanella</taxon>
    </lineage>
</organism>
<dbReference type="InterPro" id="IPR054222">
    <property type="entry name" value="DUF6942"/>
</dbReference>
<keyword evidence="2" id="KW-1185">Reference proteome</keyword>
<sequence>MTKRVHTVLMGNENAKTCFYLPNPPILPKGWVHTDKNAVDAVITLNGNHWRKIFTIMAKLVTLADDWKSYRDQQLLKSDEQILIGSERLSVTAKQHIIVGAVSASKLSISVDDPSFVALEESGKIYLNHLDTFITPYLDYRQFPNALIEHMKPHLNSD</sequence>